<dbReference type="PANTHER" id="PTHR31827">
    <property type="entry name" value="EMB|CAB89363.1"/>
    <property type="match status" value="1"/>
</dbReference>
<gene>
    <name evidence="2" type="ORF">TBIB3V08_LOCUS7079</name>
</gene>
<sequence>MTLEKLTSISVERSEIDPPIKFEECLIKEEAHDYQEAECCLGLLTLPPSKAELDKHLENLKSSLGQYETSLTKYKRLISHSAQTKTERSKCKEKECSKNARKGGKCFKHGGTQAKDTCQEEGCSTFAKWGGKCSKHGGSQPRITCKEEGCSKWAMRGGRCIKHGGTQLKNTCKEEGCCKWAMRGGKCIKHGGTQSKNTCKEEGCSKWTMRGGKCIKHGGTQAKKTCKAEGCSKWAMRGGKCSKHGGTRARNTCKEEGCPKSAQRGGTQGGGKEHSVGDVLLEAFDSHVDRLLSELHPTPRPFLQSPDVVELTWLTNHHRVWGVTLPVLGLCGLGHQHISTCNGGLRFDPRVPGLINHVGSPREPSRELKTLENNCVAQRSVRVGGMRTLYQDSDERRSKPSVVHQQLRRGAVENKGVARPYDAKACAPRPNEPPVPFKNERGQVNEIEKQINEEFPEQPRKRKSNVECSTRVGDAKEVWRFAANIDINKVATEMKPHRSLDLMQLVQTEYILWT</sequence>
<dbReference type="PANTHER" id="PTHR31827:SF1">
    <property type="entry name" value="EMB|CAB89363.1"/>
    <property type="match status" value="1"/>
</dbReference>
<reference evidence="2" key="1">
    <citation type="submission" date="2020-11" db="EMBL/GenBank/DDBJ databases">
        <authorList>
            <person name="Tran Van P."/>
        </authorList>
    </citation>
    <scope>NUCLEOTIDE SEQUENCE</scope>
</reference>
<feature type="region of interest" description="Disordered" evidence="1">
    <location>
        <begin position="253"/>
        <end position="274"/>
    </location>
</feature>
<organism evidence="2">
    <name type="scientific">Timema bartmani</name>
    <dbReference type="NCBI Taxonomy" id="61472"/>
    <lineage>
        <taxon>Eukaryota</taxon>
        <taxon>Metazoa</taxon>
        <taxon>Ecdysozoa</taxon>
        <taxon>Arthropoda</taxon>
        <taxon>Hexapoda</taxon>
        <taxon>Insecta</taxon>
        <taxon>Pterygota</taxon>
        <taxon>Neoptera</taxon>
        <taxon>Polyneoptera</taxon>
        <taxon>Phasmatodea</taxon>
        <taxon>Timematodea</taxon>
        <taxon>Timematoidea</taxon>
        <taxon>Timematidae</taxon>
        <taxon>Timema</taxon>
    </lineage>
</organism>
<protein>
    <submittedName>
        <fullName evidence="2">Uncharacterized protein</fullName>
    </submittedName>
</protein>
<proteinExistence type="predicted"/>
<name>A0A7R9I278_9NEOP</name>
<accession>A0A7R9I278</accession>
<dbReference type="AlphaFoldDB" id="A0A7R9I278"/>
<dbReference type="EMBL" id="OD566813">
    <property type="protein sequence ID" value="CAD7444713.1"/>
    <property type="molecule type" value="Genomic_DNA"/>
</dbReference>
<evidence type="ECO:0000313" key="2">
    <source>
        <dbReference type="EMBL" id="CAD7444713.1"/>
    </source>
</evidence>
<evidence type="ECO:0000256" key="1">
    <source>
        <dbReference type="SAM" id="MobiDB-lite"/>
    </source>
</evidence>